<evidence type="ECO:0000313" key="2">
    <source>
        <dbReference type="Proteomes" id="UP000607653"/>
    </source>
</evidence>
<accession>A0A822Z494</accession>
<proteinExistence type="predicted"/>
<dbReference type="Proteomes" id="UP000607653">
    <property type="component" value="Unassembled WGS sequence"/>
</dbReference>
<keyword evidence="2" id="KW-1185">Reference proteome</keyword>
<reference evidence="1 2" key="1">
    <citation type="journal article" date="2020" name="Mol. Biol. Evol.">
        <title>Distinct Expression and Methylation Patterns for Genes with Different Fates following a Single Whole-Genome Duplication in Flowering Plants.</title>
        <authorList>
            <person name="Shi T."/>
            <person name="Rahmani R.S."/>
            <person name="Gugger P.F."/>
            <person name="Wang M."/>
            <person name="Li H."/>
            <person name="Zhang Y."/>
            <person name="Li Z."/>
            <person name="Wang Q."/>
            <person name="Van de Peer Y."/>
            <person name="Marchal K."/>
            <person name="Chen J."/>
        </authorList>
    </citation>
    <scope>NUCLEOTIDE SEQUENCE [LARGE SCALE GENOMIC DNA]</scope>
    <source>
        <tissue evidence="1">Leaf</tissue>
    </source>
</reference>
<sequence length="53" mass="5843">MKSGKETSCLIDFWMQEAVKEINAAFEAGESSPPWHTSDIEIGGHIFDFVLAA</sequence>
<comment type="caution">
    <text evidence="1">The sequence shown here is derived from an EMBL/GenBank/DDBJ whole genome shotgun (WGS) entry which is preliminary data.</text>
</comment>
<dbReference type="AlphaFoldDB" id="A0A822Z494"/>
<protein>
    <submittedName>
        <fullName evidence="1">Uncharacterized protein</fullName>
    </submittedName>
</protein>
<organism evidence="1 2">
    <name type="scientific">Nelumbo nucifera</name>
    <name type="common">Sacred lotus</name>
    <dbReference type="NCBI Taxonomy" id="4432"/>
    <lineage>
        <taxon>Eukaryota</taxon>
        <taxon>Viridiplantae</taxon>
        <taxon>Streptophyta</taxon>
        <taxon>Embryophyta</taxon>
        <taxon>Tracheophyta</taxon>
        <taxon>Spermatophyta</taxon>
        <taxon>Magnoliopsida</taxon>
        <taxon>Proteales</taxon>
        <taxon>Nelumbonaceae</taxon>
        <taxon>Nelumbo</taxon>
    </lineage>
</organism>
<name>A0A822Z494_NELNU</name>
<gene>
    <name evidence="1" type="ORF">HUJ06_009132</name>
</gene>
<evidence type="ECO:0000313" key="1">
    <source>
        <dbReference type="EMBL" id="DAD38491.1"/>
    </source>
</evidence>
<dbReference type="EMBL" id="DUZY01000004">
    <property type="protein sequence ID" value="DAD38491.1"/>
    <property type="molecule type" value="Genomic_DNA"/>
</dbReference>